<organism evidence="5 6">
    <name type="scientific">Corynebacterium matruchotii</name>
    <dbReference type="NCBI Taxonomy" id="43768"/>
    <lineage>
        <taxon>Bacteria</taxon>
        <taxon>Bacillati</taxon>
        <taxon>Actinomycetota</taxon>
        <taxon>Actinomycetes</taxon>
        <taxon>Mycobacteriales</taxon>
        <taxon>Corynebacteriaceae</taxon>
        <taxon>Corynebacterium</taxon>
    </lineage>
</organism>
<evidence type="ECO:0000313" key="6">
    <source>
        <dbReference type="Proteomes" id="UP000249886"/>
    </source>
</evidence>
<dbReference type="GO" id="GO:0005829">
    <property type="term" value="C:cytosol"/>
    <property type="evidence" value="ECO:0007669"/>
    <property type="project" value="TreeGrafter"/>
</dbReference>
<reference evidence="5 6" key="1">
    <citation type="submission" date="2018-06" db="EMBL/GenBank/DDBJ databases">
        <authorList>
            <consortium name="Pathogen Informatics"/>
            <person name="Doyle S."/>
        </authorList>
    </citation>
    <scope>NUCLEOTIDE SEQUENCE [LARGE SCALE GENOMIC DNA]</scope>
    <source>
        <strain evidence="5 6">NCTC10254</strain>
    </source>
</reference>
<dbReference type="InterPro" id="IPR009057">
    <property type="entry name" value="Homeodomain-like_sf"/>
</dbReference>
<dbReference type="Gene3D" id="1.10.10.60">
    <property type="entry name" value="Homeodomain-like"/>
    <property type="match status" value="1"/>
</dbReference>
<dbReference type="Pfam" id="PF12833">
    <property type="entry name" value="HTH_18"/>
    <property type="match status" value="1"/>
</dbReference>
<proteinExistence type="predicted"/>
<dbReference type="GeneID" id="84573027"/>
<dbReference type="Pfam" id="PF12625">
    <property type="entry name" value="Arabinose_bd"/>
    <property type="match status" value="1"/>
</dbReference>
<protein>
    <submittedName>
        <fullName evidence="5">Transcriptional activator FtrA</fullName>
    </submittedName>
</protein>
<accession>A0A6H9XUV7</accession>
<evidence type="ECO:0000259" key="4">
    <source>
        <dbReference type="PROSITE" id="PS01124"/>
    </source>
</evidence>
<dbReference type="SUPFAM" id="SSF46689">
    <property type="entry name" value="Homeodomain-like"/>
    <property type="match status" value="1"/>
</dbReference>
<comment type="caution">
    <text evidence="5">The sequence shown here is derived from an EMBL/GenBank/DDBJ whole genome shotgun (WGS) entry which is preliminary data.</text>
</comment>
<evidence type="ECO:0000256" key="1">
    <source>
        <dbReference type="ARBA" id="ARBA00023015"/>
    </source>
</evidence>
<feature type="domain" description="HTH araC/xylS-type" evidence="4">
    <location>
        <begin position="224"/>
        <end position="322"/>
    </location>
</feature>
<evidence type="ECO:0000256" key="2">
    <source>
        <dbReference type="ARBA" id="ARBA00023125"/>
    </source>
</evidence>
<dbReference type="InterPro" id="IPR018060">
    <property type="entry name" value="HTH_AraC"/>
</dbReference>
<dbReference type="AlphaFoldDB" id="A0A6H9XUV7"/>
<keyword evidence="1" id="KW-0805">Transcription regulation</keyword>
<dbReference type="SMART" id="SM00342">
    <property type="entry name" value="HTH_ARAC"/>
    <property type="match status" value="1"/>
</dbReference>
<dbReference type="PANTHER" id="PTHR47894:SF4">
    <property type="entry name" value="HTH-TYPE TRANSCRIPTIONAL REGULATOR GADX"/>
    <property type="match status" value="1"/>
</dbReference>
<keyword evidence="2" id="KW-0238">DNA-binding</keyword>
<sequence length="339" mass="38113">MKRHILEQNYPRLLASVGIDAEQVLRKAGVAEDTFTHHPPTMTTSDYFAFLTAIGKLCPPGSAVQLASATGIEQFSPPVFASYCARNGRVCIERLKQYKRIIGPLEFHTTGTTKQMSIELVCEGYELPSFLVECEFVFLVNLLRTATGEHITPTSIQLHQLDVDRAVVDFLGCLPQVGPSNVIAFATRDMELPFISHNDSMWSYFEPELQRRLAELDADDSYTTRVQSALMEMLPGGETGIDDVAHRLGMSKRTLQRKLGAEKTTFQAQLKHTRQLLAQHYLTTTSMKVDEIAYLLGYIELNSFLRAFYTWLGMSPREYRARHAVDGQTLRPPTPPTPP</sequence>
<evidence type="ECO:0000313" key="5">
    <source>
        <dbReference type="EMBL" id="SPW24179.1"/>
    </source>
</evidence>
<dbReference type="PROSITE" id="PS01124">
    <property type="entry name" value="HTH_ARAC_FAMILY_2"/>
    <property type="match status" value="1"/>
</dbReference>
<dbReference type="EMBL" id="UARK01000001">
    <property type="protein sequence ID" value="SPW24179.1"/>
    <property type="molecule type" value="Genomic_DNA"/>
</dbReference>
<dbReference type="GO" id="GO:0003700">
    <property type="term" value="F:DNA-binding transcription factor activity"/>
    <property type="evidence" value="ECO:0007669"/>
    <property type="project" value="InterPro"/>
</dbReference>
<name>A0A6H9XUV7_9CORY</name>
<evidence type="ECO:0000256" key="3">
    <source>
        <dbReference type="ARBA" id="ARBA00023163"/>
    </source>
</evidence>
<dbReference type="PANTHER" id="PTHR47894">
    <property type="entry name" value="HTH-TYPE TRANSCRIPTIONAL REGULATOR GADX"/>
    <property type="match status" value="1"/>
</dbReference>
<dbReference type="GO" id="GO:0000976">
    <property type="term" value="F:transcription cis-regulatory region binding"/>
    <property type="evidence" value="ECO:0007669"/>
    <property type="project" value="TreeGrafter"/>
</dbReference>
<dbReference type="RefSeq" id="WP_005524470.1">
    <property type="nucleotide sequence ID" value="NZ_CAUSZY010000017.1"/>
</dbReference>
<gene>
    <name evidence="5" type="ORF">NCTC10254_00545</name>
</gene>
<dbReference type="InterPro" id="IPR032687">
    <property type="entry name" value="AraC-type_N"/>
</dbReference>
<keyword evidence="3" id="KW-0804">Transcription</keyword>
<dbReference type="Proteomes" id="UP000249886">
    <property type="component" value="Unassembled WGS sequence"/>
</dbReference>